<dbReference type="GO" id="GO:0006508">
    <property type="term" value="P:proteolysis"/>
    <property type="evidence" value="ECO:0007669"/>
    <property type="project" value="UniProtKB-KW"/>
</dbReference>
<keyword evidence="5" id="KW-0732">Signal</keyword>
<dbReference type="PANTHER" id="PTHR12147:SF26">
    <property type="entry name" value="PEPTIDASE M28 DOMAIN-CONTAINING PROTEIN"/>
    <property type="match status" value="1"/>
</dbReference>
<dbReference type="PANTHER" id="PTHR12147">
    <property type="entry name" value="METALLOPEPTIDASE M28 FAMILY MEMBER"/>
    <property type="match status" value="1"/>
</dbReference>
<dbReference type="Proteomes" id="UP000465302">
    <property type="component" value="Unassembled WGS sequence"/>
</dbReference>
<dbReference type="SUPFAM" id="SSF53187">
    <property type="entry name" value="Zn-dependent exopeptidases"/>
    <property type="match status" value="1"/>
</dbReference>
<dbReference type="AlphaFoldDB" id="A0A7I9W550"/>
<dbReference type="GO" id="GO:0046872">
    <property type="term" value="F:metal ion binding"/>
    <property type="evidence" value="ECO:0007669"/>
    <property type="project" value="UniProtKB-KW"/>
</dbReference>
<dbReference type="Gene3D" id="3.40.630.10">
    <property type="entry name" value="Zn peptidases"/>
    <property type="match status" value="1"/>
</dbReference>
<evidence type="ECO:0000259" key="9">
    <source>
        <dbReference type="Pfam" id="PF04389"/>
    </source>
</evidence>
<dbReference type="InterPro" id="IPR003137">
    <property type="entry name" value="PA_domain"/>
</dbReference>
<dbReference type="Pfam" id="PF02225">
    <property type="entry name" value="PA"/>
    <property type="match status" value="1"/>
</dbReference>
<evidence type="ECO:0000256" key="6">
    <source>
        <dbReference type="ARBA" id="ARBA00022801"/>
    </source>
</evidence>
<dbReference type="InterPro" id="IPR045175">
    <property type="entry name" value="M28_fam"/>
</dbReference>
<dbReference type="InterPro" id="IPR046450">
    <property type="entry name" value="PA_dom_sf"/>
</dbReference>
<dbReference type="GO" id="GO:0004177">
    <property type="term" value="F:aminopeptidase activity"/>
    <property type="evidence" value="ECO:0007669"/>
    <property type="project" value="UniProtKB-KW"/>
</dbReference>
<gene>
    <name evidence="10" type="ORF">MAGR_42460</name>
</gene>
<dbReference type="InterPro" id="IPR041756">
    <property type="entry name" value="M28_SGAP-like"/>
</dbReference>
<dbReference type="CDD" id="cd03876">
    <property type="entry name" value="M28_SGAP_like"/>
    <property type="match status" value="1"/>
</dbReference>
<dbReference type="GO" id="GO:0008235">
    <property type="term" value="F:metalloexopeptidase activity"/>
    <property type="evidence" value="ECO:0007669"/>
    <property type="project" value="InterPro"/>
</dbReference>
<name>A0A7I9W550_MYCAG</name>
<dbReference type="SUPFAM" id="SSF52025">
    <property type="entry name" value="PA domain"/>
    <property type="match status" value="1"/>
</dbReference>
<keyword evidence="2" id="KW-0031">Aminopeptidase</keyword>
<dbReference type="CDD" id="cd04816">
    <property type="entry name" value="PA_SaNapH_like"/>
    <property type="match status" value="1"/>
</dbReference>
<feature type="domain" description="Peptidase M28" evidence="9">
    <location>
        <begin position="259"/>
        <end position="480"/>
    </location>
</feature>
<evidence type="ECO:0000256" key="3">
    <source>
        <dbReference type="ARBA" id="ARBA00022670"/>
    </source>
</evidence>
<reference evidence="10 11" key="1">
    <citation type="journal article" date="2019" name="Emerg. Microbes Infect.">
        <title>Comprehensive subspecies identification of 175 nontuberculous mycobacteria species based on 7547 genomic profiles.</title>
        <authorList>
            <person name="Matsumoto Y."/>
            <person name="Kinjo T."/>
            <person name="Motooka D."/>
            <person name="Nabeya D."/>
            <person name="Jung N."/>
            <person name="Uechi K."/>
            <person name="Horii T."/>
            <person name="Iida T."/>
            <person name="Fujita J."/>
            <person name="Nakamura S."/>
        </authorList>
    </citation>
    <scope>NUCLEOTIDE SEQUENCE [LARGE SCALE GENOMIC DNA]</scope>
    <source>
        <strain evidence="10 11">JCM 6377</strain>
    </source>
</reference>
<feature type="domain" description="PA" evidence="8">
    <location>
        <begin position="147"/>
        <end position="237"/>
    </location>
</feature>
<comment type="caution">
    <text evidence="10">The sequence shown here is derived from an EMBL/GenBank/DDBJ whole genome shotgun (WGS) entry which is preliminary data.</text>
</comment>
<evidence type="ECO:0000313" key="11">
    <source>
        <dbReference type="Proteomes" id="UP000465302"/>
    </source>
</evidence>
<evidence type="ECO:0000256" key="5">
    <source>
        <dbReference type="ARBA" id="ARBA00022729"/>
    </source>
</evidence>
<sequence>MGAVGRVLRVTTAVLTATMVAVSFSGCGDKTAKEAASPPSSTAASVAAAEYAAKLGKQVTGDALMAHLTKLQEIADEHGGNRALGTPGYDASADYVANALRDKGFDVQTPEFEVRLPFAEEPQLTVGEAAIEAKPLEFTIGTPPEGVSGPLVAAPVDDSPGCTASDYDGLPVRGAVVLVDRGTCQFSIKQAVAAERGAVALIVANNEDNDEMGGTLGEDSNPKIPVVSVTQATGERLRNAPGPTTLKLKAGVRVEKTRNVIAQTRTGSSADVVMVGAHLDSVPEGPGINDNGSGVAAVLETALQMGPSPPIQNAVRFGFWGAEEQGLRGSNDYVESLDVEALKDIALYLNFDMLGSPNAGYFTYDGDQSAPPSPREVPPRVPEGSAGIERNFVAYLEDAGKTAQDTSFVGRSDYDGFTKAGVPAGGLFSGAEEKMTREQAELWGGKADEPFDPNYHKRTDTLDQINRQAMEINGAGVAYVVGIYAQDQRGRNGVPIRDDRTRHVLTES</sequence>
<evidence type="ECO:0000256" key="4">
    <source>
        <dbReference type="ARBA" id="ARBA00022723"/>
    </source>
</evidence>
<keyword evidence="6 10" id="KW-0378">Hydrolase</keyword>
<comment type="similarity">
    <text evidence="1">Belongs to the peptidase M28 family. M28A subfamily.</text>
</comment>
<dbReference type="Pfam" id="PF04389">
    <property type="entry name" value="Peptidase_M28"/>
    <property type="match status" value="1"/>
</dbReference>
<proteinExistence type="inferred from homology"/>
<keyword evidence="3" id="KW-0645">Protease</keyword>
<evidence type="ECO:0000256" key="7">
    <source>
        <dbReference type="ARBA" id="ARBA00022833"/>
    </source>
</evidence>
<dbReference type="EMBL" id="BLKS01000001">
    <property type="protein sequence ID" value="GFG52805.1"/>
    <property type="molecule type" value="Genomic_DNA"/>
</dbReference>
<evidence type="ECO:0000256" key="2">
    <source>
        <dbReference type="ARBA" id="ARBA00022438"/>
    </source>
</evidence>
<dbReference type="Gene3D" id="3.50.30.30">
    <property type="match status" value="1"/>
</dbReference>
<accession>A0A7I9W550</accession>
<dbReference type="InterPro" id="IPR007484">
    <property type="entry name" value="Peptidase_M28"/>
</dbReference>
<evidence type="ECO:0000259" key="8">
    <source>
        <dbReference type="Pfam" id="PF02225"/>
    </source>
</evidence>
<evidence type="ECO:0000256" key="1">
    <source>
        <dbReference type="ARBA" id="ARBA00005957"/>
    </source>
</evidence>
<dbReference type="PROSITE" id="PS51257">
    <property type="entry name" value="PROKAR_LIPOPROTEIN"/>
    <property type="match status" value="1"/>
</dbReference>
<evidence type="ECO:0000313" key="10">
    <source>
        <dbReference type="EMBL" id="GFG52805.1"/>
    </source>
</evidence>
<protein>
    <submittedName>
        <fullName evidence="10">Hydrolase</fullName>
    </submittedName>
</protein>
<keyword evidence="7" id="KW-0862">Zinc</keyword>
<organism evidence="10 11">
    <name type="scientific">Mycolicibacterium agri</name>
    <name type="common">Mycobacterium agri</name>
    <dbReference type="NCBI Taxonomy" id="36811"/>
    <lineage>
        <taxon>Bacteria</taxon>
        <taxon>Bacillati</taxon>
        <taxon>Actinomycetota</taxon>
        <taxon>Actinomycetes</taxon>
        <taxon>Mycobacteriales</taxon>
        <taxon>Mycobacteriaceae</taxon>
        <taxon>Mycolicibacterium</taxon>
    </lineage>
</organism>
<keyword evidence="4" id="KW-0479">Metal-binding</keyword>